<dbReference type="AlphaFoldDB" id="A0A1I8BGK8"/>
<dbReference type="InterPro" id="IPR043519">
    <property type="entry name" value="NT_sf"/>
</dbReference>
<proteinExistence type="predicted"/>
<dbReference type="WBParaSite" id="MhA1_Contig2157.frz3.gene6">
    <property type="protein sequence ID" value="MhA1_Contig2157.frz3.gene6"/>
    <property type="gene ID" value="MhA1_Contig2157.frz3.gene6"/>
</dbReference>
<evidence type="ECO:0000313" key="2">
    <source>
        <dbReference type="Proteomes" id="UP000095281"/>
    </source>
</evidence>
<reference evidence="3" key="1">
    <citation type="submission" date="2016-11" db="UniProtKB">
        <authorList>
            <consortium name="WormBaseParasite"/>
        </authorList>
    </citation>
    <scope>IDENTIFICATION</scope>
</reference>
<feature type="compositionally biased region" description="Low complexity" evidence="1">
    <location>
        <begin position="149"/>
        <end position="166"/>
    </location>
</feature>
<keyword evidence="2" id="KW-1185">Reference proteome</keyword>
<feature type="compositionally biased region" description="Basic residues" evidence="1">
    <location>
        <begin position="92"/>
        <end position="102"/>
    </location>
</feature>
<protein>
    <submittedName>
        <fullName evidence="3">NTP_transf_2 domain-containing protein</fullName>
    </submittedName>
</protein>
<dbReference type="Gene3D" id="3.30.460.10">
    <property type="entry name" value="Beta Polymerase, domain 2"/>
    <property type="match status" value="1"/>
</dbReference>
<dbReference type="Gene3D" id="1.10.1410.10">
    <property type="match status" value="1"/>
</dbReference>
<evidence type="ECO:0000256" key="1">
    <source>
        <dbReference type="SAM" id="MobiDB-lite"/>
    </source>
</evidence>
<name>A0A1I8BGK8_MELHA</name>
<dbReference type="SUPFAM" id="SSF81301">
    <property type="entry name" value="Nucleotidyltransferase"/>
    <property type="match status" value="1"/>
</dbReference>
<dbReference type="SUPFAM" id="SSF81631">
    <property type="entry name" value="PAP/OAS1 substrate-binding domain"/>
    <property type="match status" value="1"/>
</dbReference>
<organism evidence="2 3">
    <name type="scientific">Meloidogyne hapla</name>
    <name type="common">Root-knot nematode worm</name>
    <dbReference type="NCBI Taxonomy" id="6305"/>
    <lineage>
        <taxon>Eukaryota</taxon>
        <taxon>Metazoa</taxon>
        <taxon>Ecdysozoa</taxon>
        <taxon>Nematoda</taxon>
        <taxon>Chromadorea</taxon>
        <taxon>Rhabditida</taxon>
        <taxon>Tylenchina</taxon>
        <taxon>Tylenchomorpha</taxon>
        <taxon>Tylenchoidea</taxon>
        <taxon>Meloidogynidae</taxon>
        <taxon>Meloidogyninae</taxon>
        <taxon>Meloidogyne</taxon>
    </lineage>
</organism>
<evidence type="ECO:0000313" key="3">
    <source>
        <dbReference type="WBParaSite" id="MhA1_Contig2157.frz3.gene6"/>
    </source>
</evidence>
<feature type="region of interest" description="Disordered" evidence="1">
    <location>
        <begin position="116"/>
        <end position="185"/>
    </location>
</feature>
<sequence length="537" mass="62710">MNRQFKQIMKKEFKFNKYLHINLPLIIGNKKENLEKIATILGVKFNPDDFEIETIIENYETKNNDKEGNNDKKLNKIKKEKQKSKNKEEKKNNKKLKKKSTNKKYAKLYENKKCKKSNNNKIDEEENDENLSQSEDESLIEEKEIINDELSQNSLESEIEEQSQTSKSEEESFSGEEECSNTTKSENELLIQNNFIEKQEEEKNIQNQNSDNKINILKKEEGECSSSNNFDQNYLIIKQRENSEFNYNNYWKPKINNGRITEQKYFNYNDWMLYEALTNNNKNKSINNVQITTNKDLNGYYSINELIDELINILHKWNKNGLMLISGSYLLNVMTSESDIDCILTIPSQYEDFRDVKIINKEQFFGNSDCNIEKRICDDNSFYCLLCQDYRTNSLRKIPGRVSTINLEFLGQQFDIILVVLPPKIILELNKVINNNIFGFEKNLSVKIFDKIIANFIESVGGYLTFNEKSEYLGMLLALSDNFIYGNRFGFFSGTSIAVLACHFILSNPDTSIITLLGKIFEYFSNKPIISYDGNIK</sequence>
<feature type="compositionally biased region" description="Acidic residues" evidence="1">
    <location>
        <begin position="123"/>
        <end position="139"/>
    </location>
</feature>
<feature type="compositionally biased region" description="Basic and acidic residues" evidence="1">
    <location>
        <begin position="62"/>
        <end position="74"/>
    </location>
</feature>
<accession>A0A1I8BGK8</accession>
<feature type="region of interest" description="Disordered" evidence="1">
    <location>
        <begin position="62"/>
        <end position="102"/>
    </location>
</feature>
<dbReference type="Proteomes" id="UP000095281">
    <property type="component" value="Unplaced"/>
</dbReference>